<evidence type="ECO:0000313" key="3">
    <source>
        <dbReference type="Proteomes" id="UP001564626"/>
    </source>
</evidence>
<accession>A0ABV4CQJ5</accession>
<dbReference type="SUPFAM" id="SSF143120">
    <property type="entry name" value="YefM-like"/>
    <property type="match status" value="1"/>
</dbReference>
<organism evidence="2 3">
    <name type="scientific">Saccharopolyspora cebuensis</name>
    <dbReference type="NCBI Taxonomy" id="418759"/>
    <lineage>
        <taxon>Bacteria</taxon>
        <taxon>Bacillati</taxon>
        <taxon>Actinomycetota</taxon>
        <taxon>Actinomycetes</taxon>
        <taxon>Pseudonocardiales</taxon>
        <taxon>Pseudonocardiaceae</taxon>
        <taxon>Saccharopolyspora</taxon>
    </lineage>
</organism>
<protein>
    <submittedName>
        <fullName evidence="2">Type II toxin-antitoxin system prevent-host-death family antitoxin</fullName>
    </submittedName>
</protein>
<dbReference type="EMBL" id="JBGEHV010000040">
    <property type="protein sequence ID" value="MEY8041679.1"/>
    <property type="molecule type" value="Genomic_DNA"/>
</dbReference>
<reference evidence="2 3" key="1">
    <citation type="submission" date="2024-08" db="EMBL/GenBank/DDBJ databases">
        <title>Genome mining of Saccharopolyspora cebuensis PGLac3 from Nigerian medicinal plant.</title>
        <authorList>
            <person name="Ezeobiora C.E."/>
            <person name="Igbokwe N.H."/>
            <person name="Amin D.H."/>
            <person name="Mendie U.E."/>
        </authorList>
    </citation>
    <scope>NUCLEOTIDE SEQUENCE [LARGE SCALE GENOMIC DNA]</scope>
    <source>
        <strain evidence="2 3">PGLac3</strain>
    </source>
</reference>
<evidence type="ECO:0000313" key="2">
    <source>
        <dbReference type="EMBL" id="MEY8041679.1"/>
    </source>
</evidence>
<comment type="caution">
    <text evidence="2">The sequence shown here is derived from an EMBL/GenBank/DDBJ whole genome shotgun (WGS) entry which is preliminary data.</text>
</comment>
<dbReference type="NCBIfam" id="TIGR01552">
    <property type="entry name" value="phd_fam"/>
    <property type="match status" value="1"/>
</dbReference>
<dbReference type="InterPro" id="IPR036165">
    <property type="entry name" value="YefM-like_sf"/>
</dbReference>
<dbReference type="RefSeq" id="WP_345356574.1">
    <property type="nucleotide sequence ID" value="NZ_BAABII010000003.1"/>
</dbReference>
<gene>
    <name evidence="2" type="ORF">AB8O55_19905</name>
</gene>
<name>A0ABV4CQJ5_9PSEU</name>
<comment type="similarity">
    <text evidence="1">Belongs to the phD/YefM antitoxin family.</text>
</comment>
<sequence>MDSISMRDLNQRTSEVVRRIAAERHAVEITSNGEPTGVQLVPVSRGPAVLDQLVAAGRATAPTVHGPITAPPPSAGDPVDVAAALAAERDEERW</sequence>
<keyword evidence="3" id="KW-1185">Reference proteome</keyword>
<proteinExistence type="inferred from homology"/>
<evidence type="ECO:0000256" key="1">
    <source>
        <dbReference type="ARBA" id="ARBA00009981"/>
    </source>
</evidence>
<dbReference type="Proteomes" id="UP001564626">
    <property type="component" value="Unassembled WGS sequence"/>
</dbReference>